<reference evidence="1 2" key="1">
    <citation type="journal article" date="2016" name="Front. Microbiol.">
        <title>Comprehensive Phylogenetic Analysis of Bovine Non-aureus Staphylococci Species Based on Whole-Genome Sequencing.</title>
        <authorList>
            <person name="Naushad S."/>
            <person name="Barkema H.W."/>
            <person name="Luby C."/>
            <person name="Condas L.A."/>
            <person name="Nobrega D.B."/>
            <person name="Carson D.A."/>
            <person name="De Buck J."/>
        </authorList>
    </citation>
    <scope>NUCLEOTIDE SEQUENCE [LARGE SCALE GENOMIC DNA]</scope>
    <source>
        <strain evidence="1 2">SNUC 1084</strain>
    </source>
</reference>
<dbReference type="RefSeq" id="WP_046836180.1">
    <property type="nucleotide sequence ID" value="NZ_CP118976.1"/>
</dbReference>
<dbReference type="GeneID" id="93720853"/>
<dbReference type="SUPFAM" id="SSF69118">
    <property type="entry name" value="AhpD-like"/>
    <property type="match status" value="1"/>
</dbReference>
<dbReference type="Gene3D" id="1.20.1290.10">
    <property type="entry name" value="AhpD-like"/>
    <property type="match status" value="1"/>
</dbReference>
<evidence type="ECO:0000313" key="1">
    <source>
        <dbReference type="EMBL" id="PTI69603.1"/>
    </source>
</evidence>
<proteinExistence type="predicted"/>
<dbReference type="InterPro" id="IPR029032">
    <property type="entry name" value="AhpD-like"/>
</dbReference>
<keyword evidence="2" id="KW-1185">Reference proteome</keyword>
<gene>
    <name evidence="1" type="ORF">BU057_04760</name>
</gene>
<dbReference type="EMBL" id="PZFR01000016">
    <property type="protein sequence ID" value="PTI69603.1"/>
    <property type="molecule type" value="Genomic_DNA"/>
</dbReference>
<organism evidence="1 2">
    <name type="scientific">Staphylococcus succinus</name>
    <dbReference type="NCBI Taxonomy" id="61015"/>
    <lineage>
        <taxon>Bacteria</taxon>
        <taxon>Bacillati</taxon>
        <taxon>Bacillota</taxon>
        <taxon>Bacilli</taxon>
        <taxon>Bacillales</taxon>
        <taxon>Staphylococcaceae</taxon>
        <taxon>Staphylococcus</taxon>
    </lineage>
</organism>
<accession>A0ABX5INI4</accession>
<sequence length="140" mass="15806">MTIIQPSLHGETSFQRLLGYNEAVMKNWRDLSDILECDGALSGELKEEIRRMLAQQNGCLYCKAKGKPKGHLKDNKSAVCLGFTDVFLKLNTDIPEYIINILQDNLTNSEISELIAFITFTTSQQYFGALMKLSPNDEKI</sequence>
<comment type="caution">
    <text evidence="1">The sequence shown here is derived from an EMBL/GenBank/DDBJ whole genome shotgun (WGS) entry which is preliminary data.</text>
</comment>
<name>A0ABX5INI4_9STAP</name>
<protein>
    <submittedName>
        <fullName evidence="1">Alkylhydroperoxidase</fullName>
    </submittedName>
</protein>
<evidence type="ECO:0000313" key="2">
    <source>
        <dbReference type="Proteomes" id="UP000240859"/>
    </source>
</evidence>
<dbReference type="Proteomes" id="UP000240859">
    <property type="component" value="Unassembled WGS sequence"/>
</dbReference>